<feature type="coiled-coil region" evidence="1">
    <location>
        <begin position="221"/>
        <end position="248"/>
    </location>
</feature>
<proteinExistence type="predicted"/>
<dbReference type="OrthoDB" id="10604217at2759"/>
<evidence type="ECO:0000313" key="3">
    <source>
        <dbReference type="Proteomes" id="UP000239757"/>
    </source>
</evidence>
<gene>
    <name evidence="2" type="ORF">GOBAR_AA32467</name>
</gene>
<accession>A0A2P5WAX4</accession>
<dbReference type="EMBL" id="KZ668344">
    <property type="protein sequence ID" value="PPR88223.1"/>
    <property type="molecule type" value="Genomic_DNA"/>
</dbReference>
<evidence type="ECO:0000313" key="2">
    <source>
        <dbReference type="EMBL" id="PPR88223.1"/>
    </source>
</evidence>
<evidence type="ECO:0000256" key="1">
    <source>
        <dbReference type="SAM" id="Coils"/>
    </source>
</evidence>
<protein>
    <submittedName>
        <fullName evidence="2">Uncharacterized protein</fullName>
    </submittedName>
</protein>
<dbReference type="Proteomes" id="UP000239757">
    <property type="component" value="Unassembled WGS sequence"/>
</dbReference>
<organism evidence="2 3">
    <name type="scientific">Gossypium barbadense</name>
    <name type="common">Sea Island cotton</name>
    <name type="synonym">Hibiscus barbadensis</name>
    <dbReference type="NCBI Taxonomy" id="3634"/>
    <lineage>
        <taxon>Eukaryota</taxon>
        <taxon>Viridiplantae</taxon>
        <taxon>Streptophyta</taxon>
        <taxon>Embryophyta</taxon>
        <taxon>Tracheophyta</taxon>
        <taxon>Spermatophyta</taxon>
        <taxon>Magnoliopsida</taxon>
        <taxon>eudicotyledons</taxon>
        <taxon>Gunneridae</taxon>
        <taxon>Pentapetalae</taxon>
        <taxon>rosids</taxon>
        <taxon>malvids</taxon>
        <taxon>Malvales</taxon>
        <taxon>Malvaceae</taxon>
        <taxon>Malvoideae</taxon>
        <taxon>Gossypium</taxon>
    </lineage>
</organism>
<keyword evidence="1" id="KW-0175">Coiled coil</keyword>
<dbReference type="AlphaFoldDB" id="A0A2P5WAX4"/>
<reference evidence="2 3" key="1">
    <citation type="submission" date="2015-01" db="EMBL/GenBank/DDBJ databases">
        <title>Genome of allotetraploid Gossypium barbadense reveals genomic plasticity and fiber elongation in cotton evolution.</title>
        <authorList>
            <person name="Chen X."/>
            <person name="Liu X."/>
            <person name="Zhao B."/>
            <person name="Zheng H."/>
            <person name="Hu Y."/>
            <person name="Lu G."/>
            <person name="Yang C."/>
            <person name="Chen J."/>
            <person name="Shan C."/>
            <person name="Zhang L."/>
            <person name="Zhou Y."/>
            <person name="Wang L."/>
            <person name="Guo W."/>
            <person name="Bai Y."/>
            <person name="Ruan J."/>
            <person name="Shangguan X."/>
            <person name="Mao Y."/>
            <person name="Jiang J."/>
            <person name="Zhu Y."/>
            <person name="Lei J."/>
            <person name="Kang H."/>
            <person name="Chen S."/>
            <person name="He X."/>
            <person name="Wang R."/>
            <person name="Wang Y."/>
            <person name="Chen J."/>
            <person name="Wang L."/>
            <person name="Yu S."/>
            <person name="Wang B."/>
            <person name="Wei J."/>
            <person name="Song S."/>
            <person name="Lu X."/>
            <person name="Gao Z."/>
            <person name="Gu W."/>
            <person name="Deng X."/>
            <person name="Ma D."/>
            <person name="Wang S."/>
            <person name="Liang W."/>
            <person name="Fang L."/>
            <person name="Cai C."/>
            <person name="Zhu X."/>
            <person name="Zhou B."/>
            <person name="Zhang Y."/>
            <person name="Chen Z."/>
            <person name="Xu S."/>
            <person name="Zhu R."/>
            <person name="Wang S."/>
            <person name="Zhang T."/>
            <person name="Zhao G."/>
        </authorList>
    </citation>
    <scope>NUCLEOTIDE SEQUENCE [LARGE SCALE GENOMIC DNA]</scope>
    <source>
        <strain evidence="3">cv. Xinhai21</strain>
        <tissue evidence="2">Leaf</tissue>
    </source>
</reference>
<sequence>MIQVLSARGIQIPNFAYDFFVLEGPHRLNDTSDGSFLLPSTLWRLDFICHCIQWSTLSKDMCSFKHTIRTDNNLAQLERYRRGDSKEVAEALSVDPEKCKWPRVPKSAQDELATTNTSRSDFKHTTSLSREFNEAMDLQTIFKDMRTNHIEPSSVAVTIPTSLGASSSLPNLASMPEFTMRQICIVKASTSSEMPPLSKTTMSLQTLLELDGSLGAVVVRNNELSIEVTSEKERNKALRVELRRVKEEHRVTMNRITSEHEAMIATSEYK</sequence>
<name>A0A2P5WAX4_GOSBA</name>